<evidence type="ECO:0000313" key="9">
    <source>
        <dbReference type="EMBL" id="PSF36212.1"/>
    </source>
</evidence>
<feature type="transmembrane region" description="Helical" evidence="7">
    <location>
        <begin position="405"/>
        <end position="424"/>
    </location>
</feature>
<keyword evidence="10" id="KW-1185">Reference proteome</keyword>
<dbReference type="GO" id="GO:0005886">
    <property type="term" value="C:plasma membrane"/>
    <property type="evidence" value="ECO:0007669"/>
    <property type="project" value="UniProtKB-SubCell"/>
</dbReference>
<feature type="transmembrane region" description="Helical" evidence="7">
    <location>
        <begin position="224"/>
        <end position="244"/>
    </location>
</feature>
<keyword evidence="6 7" id="KW-0472">Membrane</keyword>
<feature type="transmembrane region" description="Helical" evidence="7">
    <location>
        <begin position="182"/>
        <end position="204"/>
    </location>
</feature>
<proteinExistence type="predicted"/>
<feature type="transmembrane region" description="Helical" evidence="7">
    <location>
        <begin position="141"/>
        <end position="161"/>
    </location>
</feature>
<organism evidence="9 10">
    <name type="scientific">Aphanothece hegewaldii CCALA 016</name>
    <dbReference type="NCBI Taxonomy" id="2107694"/>
    <lineage>
        <taxon>Bacteria</taxon>
        <taxon>Bacillati</taxon>
        <taxon>Cyanobacteriota</taxon>
        <taxon>Cyanophyceae</taxon>
        <taxon>Oscillatoriophycideae</taxon>
        <taxon>Chroococcales</taxon>
        <taxon>Aphanothecaceae</taxon>
        <taxon>Aphanothece</taxon>
    </lineage>
</organism>
<feature type="transmembrane region" description="Helical" evidence="7">
    <location>
        <begin position="280"/>
        <end position="301"/>
    </location>
</feature>
<keyword evidence="4 7" id="KW-0812">Transmembrane</keyword>
<dbReference type="SUPFAM" id="SSF103473">
    <property type="entry name" value="MFS general substrate transporter"/>
    <property type="match status" value="1"/>
</dbReference>
<feature type="transmembrane region" description="Helical" evidence="7">
    <location>
        <begin position="430"/>
        <end position="451"/>
    </location>
</feature>
<gene>
    <name evidence="9" type="ORF">C7H19_14135</name>
</gene>
<comment type="subcellular location">
    <subcellularLocation>
        <location evidence="1">Cell membrane</location>
        <topology evidence="1">Multi-pass membrane protein</topology>
    </subcellularLocation>
</comment>
<feature type="domain" description="Major facilitator superfamily (MFS) profile" evidence="8">
    <location>
        <begin position="275"/>
        <end position="464"/>
    </location>
</feature>
<dbReference type="CDD" id="cd06173">
    <property type="entry name" value="MFS_MefA_like"/>
    <property type="match status" value="1"/>
</dbReference>
<keyword evidence="2" id="KW-0813">Transport</keyword>
<dbReference type="PROSITE" id="PS50850">
    <property type="entry name" value="MFS"/>
    <property type="match status" value="1"/>
</dbReference>
<evidence type="ECO:0000256" key="2">
    <source>
        <dbReference type="ARBA" id="ARBA00022448"/>
    </source>
</evidence>
<dbReference type="GO" id="GO:0022857">
    <property type="term" value="F:transmembrane transporter activity"/>
    <property type="evidence" value="ECO:0007669"/>
    <property type="project" value="InterPro"/>
</dbReference>
<name>A0A2T1LWC6_9CHRO</name>
<keyword evidence="3" id="KW-1003">Cell membrane</keyword>
<evidence type="ECO:0000256" key="4">
    <source>
        <dbReference type="ARBA" id="ARBA00022692"/>
    </source>
</evidence>
<dbReference type="Gene3D" id="1.20.1250.20">
    <property type="entry name" value="MFS general substrate transporter like domains"/>
    <property type="match status" value="1"/>
</dbReference>
<reference evidence="9 10" key="1">
    <citation type="submission" date="2018-03" db="EMBL/GenBank/DDBJ databases">
        <title>The ancient ancestry and fast evolution of plastids.</title>
        <authorList>
            <person name="Moore K.R."/>
            <person name="Magnabosco C."/>
            <person name="Momper L."/>
            <person name="Gold D.A."/>
            <person name="Bosak T."/>
            <person name="Fournier G.P."/>
        </authorList>
    </citation>
    <scope>NUCLEOTIDE SEQUENCE [LARGE SCALE GENOMIC DNA]</scope>
    <source>
        <strain evidence="9 10">CCALA 016</strain>
    </source>
</reference>
<evidence type="ECO:0000259" key="8">
    <source>
        <dbReference type="PROSITE" id="PS50850"/>
    </source>
</evidence>
<keyword evidence="5 7" id="KW-1133">Transmembrane helix</keyword>
<comment type="caution">
    <text evidence="9">The sequence shown here is derived from an EMBL/GenBank/DDBJ whole genome shotgun (WGS) entry which is preliminary data.</text>
</comment>
<reference evidence="9 10" key="2">
    <citation type="submission" date="2018-03" db="EMBL/GenBank/DDBJ databases">
        <authorList>
            <person name="Keele B.F."/>
        </authorList>
    </citation>
    <scope>NUCLEOTIDE SEQUENCE [LARGE SCALE GENOMIC DNA]</scope>
    <source>
        <strain evidence="9 10">CCALA 016</strain>
    </source>
</reference>
<evidence type="ECO:0000256" key="5">
    <source>
        <dbReference type="ARBA" id="ARBA00022989"/>
    </source>
</evidence>
<feature type="transmembrane region" description="Helical" evidence="7">
    <location>
        <begin position="313"/>
        <end position="334"/>
    </location>
</feature>
<dbReference type="Proteomes" id="UP000239001">
    <property type="component" value="Unassembled WGS sequence"/>
</dbReference>
<protein>
    <submittedName>
        <fullName evidence="9">Arabinose efflux permease</fullName>
    </submittedName>
</protein>
<dbReference type="EMBL" id="PXOH01000015">
    <property type="protein sequence ID" value="PSF36212.1"/>
    <property type="molecule type" value="Genomic_DNA"/>
</dbReference>
<dbReference type="OrthoDB" id="9775268at2"/>
<accession>A0A2T1LWC6</accession>
<sequence length="464" mass="50275">MVQLPPSSESNQGFKPVLSNGRFLLLWSGQLFSQIADRIYLVLMIALVAGHFQAPGQPISGWVSAIMIAFTIPAVLFGSLAGVYVDRWSKKGVMVISNLARGALVLTIPPLLWIFDDQKMAIPLFWLPESWRHWQYQSQEAFHVPIGFVILLVQTFLTSTITQFFAPAEQATIPLLVKRRNLLSANSLFTTTMMGTLILGFAIGEPLLGLAGQIAHLVKIPWDMGKVLVVGGSYTIAGIILMFLRVKEKDIYLNSEPPHPLEDIRDGINYLRYNRRVRNALIQLIILFSIFAALSVLAVRLAELVPELKAEQFGFILAVGGVGIAIGAALVGQLGAKIPPLYLSLWGSIGISASLILMSLSTGSLALALISTTLLGFFAALVGIPMQTAIQAETPSDMRGKVFGLQNNAVNIALSLPLALAGIAETRFGLRSVLLSLAIISICGGLVSWYMSLSSVVRPNKVDK</sequence>
<dbReference type="InterPro" id="IPR036259">
    <property type="entry name" value="MFS_trans_sf"/>
</dbReference>
<evidence type="ECO:0000256" key="6">
    <source>
        <dbReference type="ARBA" id="ARBA00023136"/>
    </source>
</evidence>
<dbReference type="InterPro" id="IPR011701">
    <property type="entry name" value="MFS"/>
</dbReference>
<dbReference type="Pfam" id="PF07690">
    <property type="entry name" value="MFS_1"/>
    <property type="match status" value="1"/>
</dbReference>
<dbReference type="PANTHER" id="PTHR43266">
    <property type="entry name" value="MACROLIDE-EFFLUX PROTEIN"/>
    <property type="match status" value="1"/>
</dbReference>
<evidence type="ECO:0000256" key="1">
    <source>
        <dbReference type="ARBA" id="ARBA00004651"/>
    </source>
</evidence>
<feature type="transmembrane region" description="Helical" evidence="7">
    <location>
        <begin position="341"/>
        <end position="360"/>
    </location>
</feature>
<dbReference type="InterPro" id="IPR020846">
    <property type="entry name" value="MFS_dom"/>
</dbReference>
<feature type="transmembrane region" description="Helical" evidence="7">
    <location>
        <begin position="92"/>
        <end position="115"/>
    </location>
</feature>
<evidence type="ECO:0000256" key="3">
    <source>
        <dbReference type="ARBA" id="ARBA00022475"/>
    </source>
</evidence>
<feature type="transmembrane region" description="Helical" evidence="7">
    <location>
        <begin position="62"/>
        <end position="85"/>
    </location>
</feature>
<feature type="transmembrane region" description="Helical" evidence="7">
    <location>
        <begin position="366"/>
        <end position="384"/>
    </location>
</feature>
<evidence type="ECO:0000256" key="7">
    <source>
        <dbReference type="SAM" id="Phobius"/>
    </source>
</evidence>
<dbReference type="PANTHER" id="PTHR43266:SF2">
    <property type="entry name" value="MAJOR FACILITATOR SUPERFAMILY (MFS) PROFILE DOMAIN-CONTAINING PROTEIN"/>
    <property type="match status" value="1"/>
</dbReference>
<evidence type="ECO:0000313" key="10">
    <source>
        <dbReference type="Proteomes" id="UP000239001"/>
    </source>
</evidence>
<dbReference type="AlphaFoldDB" id="A0A2T1LWC6"/>